<sequence>MSSRYTTDAKHAGLRENRSNEQQHKIFDGLGKLTLDGHHRSSKPKPPRQDAVSQVDQQLPLSQRETAVKGHPIHIGPVDDPYSEAVANRNLARPQPKEKHPSHALRVDKSQEGERRAEDGYELGRTEDVETIVSQAPAVTHETRIVNTHEIVTKPITREIHNHHILHRVQPIDDVEVLPARHFAPHRSGEGLVEIPAPKSSQGIQERVRNAFLSHGEEKRASARKNIEPGRFEQGERHAEWTTPDGVQRSESVWIHDPQLATTARDAGETVPLHLDLHLTQ</sequence>
<name>A0ABR0E2N9_ZASCE</name>
<feature type="non-terminal residue" evidence="2">
    <location>
        <position position="281"/>
    </location>
</feature>
<proteinExistence type="predicted"/>
<organism evidence="2 3">
    <name type="scientific">Zasmidium cellare</name>
    <name type="common">Wine cellar mold</name>
    <name type="synonym">Racodium cellare</name>
    <dbReference type="NCBI Taxonomy" id="395010"/>
    <lineage>
        <taxon>Eukaryota</taxon>
        <taxon>Fungi</taxon>
        <taxon>Dikarya</taxon>
        <taxon>Ascomycota</taxon>
        <taxon>Pezizomycotina</taxon>
        <taxon>Dothideomycetes</taxon>
        <taxon>Dothideomycetidae</taxon>
        <taxon>Mycosphaerellales</taxon>
        <taxon>Mycosphaerellaceae</taxon>
        <taxon>Zasmidium</taxon>
    </lineage>
</organism>
<comment type="caution">
    <text evidence="2">The sequence shown here is derived from an EMBL/GenBank/DDBJ whole genome shotgun (WGS) entry which is preliminary data.</text>
</comment>
<feature type="region of interest" description="Disordered" evidence="1">
    <location>
        <begin position="92"/>
        <end position="119"/>
    </location>
</feature>
<accession>A0ABR0E2N9</accession>
<protein>
    <recommendedName>
        <fullName evidence="4">Allergen</fullName>
    </recommendedName>
</protein>
<feature type="region of interest" description="Disordered" evidence="1">
    <location>
        <begin position="1"/>
        <end position="57"/>
    </location>
</feature>
<dbReference type="PANTHER" id="PTHR38703">
    <property type="entry name" value="CHROMOSOME 8, WHOLE GENOME SHOTGUN SEQUENCE"/>
    <property type="match status" value="1"/>
</dbReference>
<gene>
    <name evidence="2" type="ORF">PRZ48_013882</name>
</gene>
<dbReference type="Proteomes" id="UP001305779">
    <property type="component" value="Unassembled WGS sequence"/>
</dbReference>
<evidence type="ECO:0008006" key="4">
    <source>
        <dbReference type="Google" id="ProtNLM"/>
    </source>
</evidence>
<keyword evidence="3" id="KW-1185">Reference proteome</keyword>
<feature type="compositionally biased region" description="Basic and acidic residues" evidence="1">
    <location>
        <begin position="95"/>
        <end position="119"/>
    </location>
</feature>
<evidence type="ECO:0000313" key="3">
    <source>
        <dbReference type="Proteomes" id="UP001305779"/>
    </source>
</evidence>
<evidence type="ECO:0000256" key="1">
    <source>
        <dbReference type="SAM" id="MobiDB-lite"/>
    </source>
</evidence>
<evidence type="ECO:0000313" key="2">
    <source>
        <dbReference type="EMBL" id="KAK4495550.1"/>
    </source>
</evidence>
<dbReference type="PANTHER" id="PTHR38703:SF1">
    <property type="entry name" value="ALLERGEN"/>
    <property type="match status" value="1"/>
</dbReference>
<dbReference type="EMBL" id="JAXOVC010000012">
    <property type="protein sequence ID" value="KAK4495550.1"/>
    <property type="molecule type" value="Genomic_DNA"/>
</dbReference>
<reference evidence="2 3" key="1">
    <citation type="journal article" date="2023" name="G3 (Bethesda)">
        <title>A chromosome-level genome assembly of Zasmidium syzygii isolated from banana leaves.</title>
        <authorList>
            <person name="van Westerhoven A.C."/>
            <person name="Mehrabi R."/>
            <person name="Talebi R."/>
            <person name="Steentjes M.B.F."/>
            <person name="Corcolon B."/>
            <person name="Chong P.A."/>
            <person name="Kema G.H.J."/>
            <person name="Seidl M.F."/>
        </authorList>
    </citation>
    <scope>NUCLEOTIDE SEQUENCE [LARGE SCALE GENOMIC DNA]</scope>
    <source>
        <strain evidence="2 3">P124</strain>
    </source>
</reference>
<feature type="compositionally biased region" description="Basic and acidic residues" evidence="1">
    <location>
        <begin position="7"/>
        <end position="27"/>
    </location>
</feature>